<dbReference type="EMBL" id="LT629799">
    <property type="protein sequence ID" value="SDU95193.1"/>
    <property type="molecule type" value="Genomic_DNA"/>
</dbReference>
<name>A0A1H2MPM8_9ACTN</name>
<dbReference type="RefSeq" id="WP_091074754.1">
    <property type="nucleotide sequence ID" value="NZ_LT629799.1"/>
</dbReference>
<protein>
    <recommendedName>
        <fullName evidence="3">Alpha/beta hydrolase family protein</fullName>
    </recommendedName>
</protein>
<reference evidence="2" key="1">
    <citation type="submission" date="2016-10" db="EMBL/GenBank/DDBJ databases">
        <authorList>
            <person name="Varghese N."/>
            <person name="Submissions S."/>
        </authorList>
    </citation>
    <scope>NUCLEOTIDE SEQUENCE [LARGE SCALE GENOMIC DNA]</scope>
    <source>
        <strain evidence="2">DSM 21743</strain>
    </source>
</reference>
<organism evidence="1 2">
    <name type="scientific">Microlunatus sagamiharensis</name>
    <dbReference type="NCBI Taxonomy" id="546874"/>
    <lineage>
        <taxon>Bacteria</taxon>
        <taxon>Bacillati</taxon>
        <taxon>Actinomycetota</taxon>
        <taxon>Actinomycetes</taxon>
        <taxon>Propionibacteriales</taxon>
        <taxon>Propionibacteriaceae</taxon>
        <taxon>Microlunatus</taxon>
    </lineage>
</organism>
<keyword evidence="2" id="KW-1185">Reference proteome</keyword>
<dbReference type="STRING" id="546874.SAMN04488544_2480"/>
<dbReference type="SUPFAM" id="SSF53474">
    <property type="entry name" value="alpha/beta-Hydrolases"/>
    <property type="match status" value="1"/>
</dbReference>
<dbReference type="Proteomes" id="UP000198825">
    <property type="component" value="Chromosome I"/>
</dbReference>
<accession>A0A1H2MPM8</accession>
<evidence type="ECO:0000313" key="1">
    <source>
        <dbReference type="EMBL" id="SDU95193.1"/>
    </source>
</evidence>
<gene>
    <name evidence="1" type="ORF">SAMN04488544_2480</name>
</gene>
<evidence type="ECO:0008006" key="3">
    <source>
        <dbReference type="Google" id="ProtNLM"/>
    </source>
</evidence>
<proteinExistence type="predicted"/>
<dbReference type="AlphaFoldDB" id="A0A1H2MPM8"/>
<sequence>MLLTPGDMGPGEWSDVAHVLTSRGHQVLLDTDLSYDRGILSAAGTQLQRLHDSTFWALRGVQHVDVAVGIGMGAGPAAAMAAEGRARSAVLIDPDLTAFATTHPDNLDQLAPDAKLELAAEIGTRLEPYADNLTYGPLTREMVDILCGVFTADMWRQRQADLVAHFLTSRVATDRSLRPTPANLQASDWTAAAATAPVRIWLTAGNESIDTALRDAGLNVTLTAWGPAPWIQSPDELSSAIETTTDPTIP</sequence>
<evidence type="ECO:0000313" key="2">
    <source>
        <dbReference type="Proteomes" id="UP000198825"/>
    </source>
</evidence>
<dbReference type="InterPro" id="IPR029058">
    <property type="entry name" value="AB_hydrolase_fold"/>
</dbReference>